<sequence length="220" mass="24160">MIPCSNCPVPAENTALARSASGIVEFELDVRITTYNTTTFTRYARPDSPTCIAAPASSTDRGGCPDNASSTRIRSPGFLSWKEPAVLAAAVMEEEECEDGSNWPGIGRKRSREKFLRGSLRGCTMLLRYRRDVAATRTSNRYGAIGCQVFAHVAATCHATIANEPRRKTETRDMIGSMVPEERSRAATRRIEFDKVLLFGDEQSELRESASGTPETTDLT</sequence>
<reference evidence="1 2" key="1">
    <citation type="submission" date="2015-09" db="EMBL/GenBank/DDBJ databases">
        <title>Trachymyrmex cornetzi WGS genome.</title>
        <authorList>
            <person name="Nygaard S."/>
            <person name="Hu H."/>
            <person name="Boomsma J."/>
            <person name="Zhang G."/>
        </authorList>
    </citation>
    <scope>NUCLEOTIDE SEQUENCE [LARGE SCALE GENOMIC DNA]</scope>
    <source>
        <strain evidence="1">Tcor2-1</strain>
        <tissue evidence="1">Whole body</tissue>
    </source>
</reference>
<dbReference type="AlphaFoldDB" id="A0A151ITU9"/>
<gene>
    <name evidence="1" type="ORF">ALC57_17073</name>
</gene>
<evidence type="ECO:0000313" key="1">
    <source>
        <dbReference type="EMBL" id="KYN10794.1"/>
    </source>
</evidence>
<proteinExistence type="predicted"/>
<keyword evidence="2" id="KW-1185">Reference proteome</keyword>
<protein>
    <submittedName>
        <fullName evidence="1">Uncharacterized protein</fullName>
    </submittedName>
</protein>
<accession>A0A151ITU9</accession>
<evidence type="ECO:0000313" key="2">
    <source>
        <dbReference type="Proteomes" id="UP000078492"/>
    </source>
</evidence>
<organism evidence="1 2">
    <name type="scientific">Trachymyrmex cornetzi</name>
    <dbReference type="NCBI Taxonomy" id="471704"/>
    <lineage>
        <taxon>Eukaryota</taxon>
        <taxon>Metazoa</taxon>
        <taxon>Ecdysozoa</taxon>
        <taxon>Arthropoda</taxon>
        <taxon>Hexapoda</taxon>
        <taxon>Insecta</taxon>
        <taxon>Pterygota</taxon>
        <taxon>Neoptera</taxon>
        <taxon>Endopterygota</taxon>
        <taxon>Hymenoptera</taxon>
        <taxon>Apocrita</taxon>
        <taxon>Aculeata</taxon>
        <taxon>Formicoidea</taxon>
        <taxon>Formicidae</taxon>
        <taxon>Myrmicinae</taxon>
        <taxon>Trachymyrmex</taxon>
    </lineage>
</organism>
<name>A0A151ITU9_9HYME</name>
<dbReference type="EMBL" id="KQ980982">
    <property type="protein sequence ID" value="KYN10794.1"/>
    <property type="molecule type" value="Genomic_DNA"/>
</dbReference>
<dbReference type="Proteomes" id="UP000078492">
    <property type="component" value="Unassembled WGS sequence"/>
</dbReference>